<dbReference type="InterPro" id="IPR050747">
    <property type="entry name" value="Mitochondrial_chaperone_BCS1"/>
</dbReference>
<dbReference type="Pfam" id="PF25568">
    <property type="entry name" value="AAA_lid_At3g28540"/>
    <property type="match status" value="1"/>
</dbReference>
<dbReference type="InterPro" id="IPR058017">
    <property type="entry name" value="At3g28540-like_C"/>
</dbReference>
<comment type="catalytic activity">
    <reaction evidence="5">
        <text>ATP + H2O = ADP + phosphate + H(+)</text>
        <dbReference type="Rhea" id="RHEA:13065"/>
        <dbReference type="ChEBI" id="CHEBI:15377"/>
        <dbReference type="ChEBI" id="CHEBI:15378"/>
        <dbReference type="ChEBI" id="CHEBI:30616"/>
        <dbReference type="ChEBI" id="CHEBI:43474"/>
        <dbReference type="ChEBI" id="CHEBI:456216"/>
    </reaction>
</comment>
<dbReference type="InterPro" id="IPR003593">
    <property type="entry name" value="AAA+_ATPase"/>
</dbReference>
<comment type="similarity">
    <text evidence="2">Belongs to the AAA ATPase family. BCS1 subfamily.</text>
</comment>
<evidence type="ECO:0000256" key="5">
    <source>
        <dbReference type="ARBA" id="ARBA00049360"/>
    </source>
</evidence>
<evidence type="ECO:0000313" key="8">
    <source>
        <dbReference type="EMBL" id="KAH7515323.1"/>
    </source>
</evidence>
<dbReference type="SUPFAM" id="SSF52540">
    <property type="entry name" value="P-loop containing nucleoside triphosphate hydrolases"/>
    <property type="match status" value="1"/>
</dbReference>
<dbReference type="PROSITE" id="PS00674">
    <property type="entry name" value="AAA"/>
    <property type="match status" value="1"/>
</dbReference>
<dbReference type="Pfam" id="PF00004">
    <property type="entry name" value="AAA"/>
    <property type="match status" value="1"/>
</dbReference>
<dbReference type="GO" id="GO:0006950">
    <property type="term" value="P:response to stress"/>
    <property type="evidence" value="ECO:0007669"/>
    <property type="project" value="UniProtKB-ARBA"/>
</dbReference>
<dbReference type="InterPro" id="IPR003960">
    <property type="entry name" value="ATPase_AAA_CS"/>
</dbReference>
<keyword evidence="6" id="KW-0547">Nucleotide-binding</keyword>
<dbReference type="GO" id="GO:0005524">
    <property type="term" value="F:ATP binding"/>
    <property type="evidence" value="ECO:0007669"/>
    <property type="project" value="UniProtKB-KW"/>
</dbReference>
<name>A0A978UKH1_ZIZJJ</name>
<dbReference type="Gene3D" id="6.10.280.40">
    <property type="match status" value="1"/>
</dbReference>
<keyword evidence="4" id="KW-0460">Magnesium</keyword>
<keyword evidence="6" id="KW-0067">ATP-binding</keyword>
<reference evidence="8" key="1">
    <citation type="journal article" date="2021" name="Front. Plant Sci.">
        <title>Chromosome-Scale Genome Assembly for Chinese Sour Jujube and Insights Into Its Genome Evolution and Domestication Signature.</title>
        <authorList>
            <person name="Shen L.-Y."/>
            <person name="Luo H."/>
            <person name="Wang X.-L."/>
            <person name="Wang X.-M."/>
            <person name="Qiu X.-J."/>
            <person name="Liu H."/>
            <person name="Zhou S.-S."/>
            <person name="Jia K.-H."/>
            <person name="Nie S."/>
            <person name="Bao Y.-T."/>
            <person name="Zhang R.-G."/>
            <person name="Yun Q.-Z."/>
            <person name="Chai Y.-H."/>
            <person name="Lu J.-Y."/>
            <person name="Li Y."/>
            <person name="Zhao S.-W."/>
            <person name="Mao J.-F."/>
            <person name="Jia S.-G."/>
            <person name="Mao Y.-M."/>
        </authorList>
    </citation>
    <scope>NUCLEOTIDE SEQUENCE</scope>
    <source>
        <strain evidence="8">AT0</strain>
        <tissue evidence="8">Leaf</tissue>
    </source>
</reference>
<protein>
    <recommendedName>
        <fullName evidence="7">AAA+ ATPase domain-containing protein</fullName>
    </recommendedName>
</protein>
<dbReference type="EMBL" id="JAEACU010000010">
    <property type="protein sequence ID" value="KAH7515323.1"/>
    <property type="molecule type" value="Genomic_DNA"/>
</dbReference>
<gene>
    <name evidence="8" type="ORF">FEM48_Zijuj10G0014400</name>
</gene>
<evidence type="ECO:0000256" key="3">
    <source>
        <dbReference type="ARBA" id="ARBA00022801"/>
    </source>
</evidence>
<dbReference type="Pfam" id="PF14363">
    <property type="entry name" value="AAA_assoc"/>
    <property type="match status" value="1"/>
</dbReference>
<feature type="domain" description="AAA+ ATPase" evidence="7">
    <location>
        <begin position="255"/>
        <end position="392"/>
    </location>
</feature>
<proteinExistence type="inferred from homology"/>
<dbReference type="SMART" id="SM00382">
    <property type="entry name" value="AAA"/>
    <property type="match status" value="1"/>
</dbReference>
<evidence type="ECO:0000256" key="2">
    <source>
        <dbReference type="ARBA" id="ARBA00007448"/>
    </source>
</evidence>
<dbReference type="GO" id="GO:0016887">
    <property type="term" value="F:ATP hydrolysis activity"/>
    <property type="evidence" value="ECO:0007669"/>
    <property type="project" value="InterPro"/>
</dbReference>
<evidence type="ECO:0000259" key="7">
    <source>
        <dbReference type="SMART" id="SM00382"/>
    </source>
</evidence>
<dbReference type="Gene3D" id="3.40.50.300">
    <property type="entry name" value="P-loop containing nucleotide triphosphate hydrolases"/>
    <property type="match status" value="1"/>
</dbReference>
<comment type="cofactor">
    <cofactor evidence="1">
        <name>Mg(2+)</name>
        <dbReference type="ChEBI" id="CHEBI:18420"/>
    </cofactor>
</comment>
<dbReference type="InterPro" id="IPR025753">
    <property type="entry name" value="AAA_N_dom"/>
</dbReference>
<dbReference type="InterPro" id="IPR003959">
    <property type="entry name" value="ATPase_AAA_core"/>
</dbReference>
<accession>A0A978UKH1</accession>
<keyword evidence="3" id="KW-0378">Hydrolase</keyword>
<dbReference type="InterPro" id="IPR027417">
    <property type="entry name" value="P-loop_NTPase"/>
</dbReference>
<dbReference type="AlphaFoldDB" id="A0A978UKH1"/>
<sequence length="491" mass="55421">MADEKAALISPQTVANAKLIVSTAASLAASAVLIRAIVNDFLPSQFNTYLSSRFHSLSRRFSFQLTIVVEEFQGFSINQVFEAAEIYLGSLSNISVQRIRIGKTENEMDLAVSVDSNEEVVDVFEGKKFKWKLITTQVEASSRSGRNQEMGDLNSSLRSEVRSFELTFNKKHKEKVFKSYFPYLLERAKAIREQRKTVKIHNFNPWEWCYQSFNLNHPMNFDTIAVDSELKRELLEDLDNFINGKDYYKKIGKVWKRGYLLYGPPGTGKTSLIAAMANHLKFDIYDLDLNNIQGNTQLKNMLLSISSRSIIVIEDIDCSIKLQNRDSEDQAQNEGNSNKVTLSGLLNFVDGLYSCCGEGRIMVFTTNYKDKLDSALIRPGRMDIHICLSYCNASGFEQLAFNYLGIHDHALFDEIKGLLKEIEVTPAEVAGELVKSRDPDTSLQGFLKIEVTPSVVAGELVKSGVPETTILLGLMSFFHNNRDQQSNKNLF</sequence>
<evidence type="ECO:0000256" key="1">
    <source>
        <dbReference type="ARBA" id="ARBA00001946"/>
    </source>
</evidence>
<evidence type="ECO:0000256" key="4">
    <source>
        <dbReference type="ARBA" id="ARBA00022842"/>
    </source>
</evidence>
<evidence type="ECO:0000313" key="9">
    <source>
        <dbReference type="Proteomes" id="UP000813462"/>
    </source>
</evidence>
<evidence type="ECO:0000256" key="6">
    <source>
        <dbReference type="RuleBase" id="RU003651"/>
    </source>
</evidence>
<comment type="caution">
    <text evidence="8">The sequence shown here is derived from an EMBL/GenBank/DDBJ whole genome shotgun (WGS) entry which is preliminary data.</text>
</comment>
<dbReference type="Proteomes" id="UP000813462">
    <property type="component" value="Unassembled WGS sequence"/>
</dbReference>
<organism evidence="8 9">
    <name type="scientific">Ziziphus jujuba var. spinosa</name>
    <dbReference type="NCBI Taxonomy" id="714518"/>
    <lineage>
        <taxon>Eukaryota</taxon>
        <taxon>Viridiplantae</taxon>
        <taxon>Streptophyta</taxon>
        <taxon>Embryophyta</taxon>
        <taxon>Tracheophyta</taxon>
        <taxon>Spermatophyta</taxon>
        <taxon>Magnoliopsida</taxon>
        <taxon>eudicotyledons</taxon>
        <taxon>Gunneridae</taxon>
        <taxon>Pentapetalae</taxon>
        <taxon>rosids</taxon>
        <taxon>fabids</taxon>
        <taxon>Rosales</taxon>
        <taxon>Rhamnaceae</taxon>
        <taxon>Paliureae</taxon>
        <taxon>Ziziphus</taxon>
    </lineage>
</organism>
<dbReference type="PANTHER" id="PTHR23070">
    <property type="entry name" value="BCS1 AAA-TYPE ATPASE"/>
    <property type="match status" value="1"/>
</dbReference>